<dbReference type="PANTHER" id="PTHR31170">
    <property type="entry name" value="BNAC04G53230D PROTEIN"/>
    <property type="match status" value="1"/>
</dbReference>
<gene>
    <name evidence="1" type="ORF">MERR_LOCUS12250</name>
</gene>
<organism evidence="1 2">
    <name type="scientific">Microthlaspi erraticum</name>
    <dbReference type="NCBI Taxonomy" id="1685480"/>
    <lineage>
        <taxon>Eukaryota</taxon>
        <taxon>Viridiplantae</taxon>
        <taxon>Streptophyta</taxon>
        <taxon>Embryophyta</taxon>
        <taxon>Tracheophyta</taxon>
        <taxon>Spermatophyta</taxon>
        <taxon>Magnoliopsida</taxon>
        <taxon>eudicotyledons</taxon>
        <taxon>Gunneridae</taxon>
        <taxon>Pentapetalae</taxon>
        <taxon>rosids</taxon>
        <taxon>malvids</taxon>
        <taxon>Brassicales</taxon>
        <taxon>Brassicaceae</taxon>
        <taxon>Coluteocarpeae</taxon>
        <taxon>Microthlaspi</taxon>
    </lineage>
</organism>
<dbReference type="PANTHER" id="PTHR31170:SF9">
    <property type="entry name" value="PROTEIN, PUTATIVE (DUF247)-RELATED"/>
    <property type="match status" value="1"/>
</dbReference>
<reference evidence="1" key="1">
    <citation type="submission" date="2020-01" db="EMBL/GenBank/DDBJ databases">
        <authorList>
            <person name="Mishra B."/>
        </authorList>
    </citation>
    <scope>NUCLEOTIDE SEQUENCE [LARGE SCALE GENOMIC DNA]</scope>
</reference>
<protein>
    <submittedName>
        <fullName evidence="1">Uncharacterized protein</fullName>
    </submittedName>
</protein>
<keyword evidence="2" id="KW-1185">Reference proteome</keyword>
<accession>A0A6D2I9V0</accession>
<comment type="caution">
    <text evidence="1">The sequence shown here is derived from an EMBL/GenBank/DDBJ whole genome shotgun (WGS) entry which is preliminary data.</text>
</comment>
<dbReference type="Pfam" id="PF03140">
    <property type="entry name" value="DUF247"/>
    <property type="match status" value="1"/>
</dbReference>
<evidence type="ECO:0000313" key="1">
    <source>
        <dbReference type="EMBL" id="CAA7025015.1"/>
    </source>
</evidence>
<dbReference type="AlphaFoldDB" id="A0A6D2I9V0"/>
<dbReference type="InterPro" id="IPR004158">
    <property type="entry name" value="DUF247_pln"/>
</dbReference>
<sequence length="192" mass="22440">MEDKKNTYFASFTERVGENIIEEMRKTTQEEEQNIRASYAESTIEYITSNDFVDLILRDSIFIMEFSIKLQEFRGSSDDLIVGRQIYTSIVIADLIMLENQLPYFIFDKLFGPYSMAFCAFETPDRLILELFSLHTKIKTTTKFNHFTDMFRCVYEESLDQSLQLNDSSMPAIREMKNADSLSRVGVEFKVN</sequence>
<dbReference type="OrthoDB" id="1896044at2759"/>
<dbReference type="EMBL" id="CACVBM020000965">
    <property type="protein sequence ID" value="CAA7025015.1"/>
    <property type="molecule type" value="Genomic_DNA"/>
</dbReference>
<name>A0A6D2I9V0_9BRAS</name>
<proteinExistence type="predicted"/>
<dbReference type="Proteomes" id="UP000467841">
    <property type="component" value="Unassembled WGS sequence"/>
</dbReference>
<evidence type="ECO:0000313" key="2">
    <source>
        <dbReference type="Proteomes" id="UP000467841"/>
    </source>
</evidence>